<dbReference type="Pfam" id="PF13188">
    <property type="entry name" value="PAS_8"/>
    <property type="match status" value="1"/>
</dbReference>
<dbReference type="InterPro" id="IPR036097">
    <property type="entry name" value="HisK_dim/P_sf"/>
</dbReference>
<dbReference type="Proteomes" id="UP000885759">
    <property type="component" value="Unassembled WGS sequence"/>
</dbReference>
<keyword evidence="8" id="KW-0902">Two-component regulatory system</keyword>
<dbReference type="AlphaFoldDB" id="A0A7C4V4A0"/>
<dbReference type="GO" id="GO:0005886">
    <property type="term" value="C:plasma membrane"/>
    <property type="evidence" value="ECO:0007669"/>
    <property type="project" value="UniProtKB-SubCell"/>
</dbReference>
<dbReference type="SMART" id="SM00388">
    <property type="entry name" value="HisKA"/>
    <property type="match status" value="1"/>
</dbReference>
<dbReference type="GO" id="GO:0000155">
    <property type="term" value="F:phosphorelay sensor kinase activity"/>
    <property type="evidence" value="ECO:0007669"/>
    <property type="project" value="InterPro"/>
</dbReference>
<comment type="subcellular location">
    <subcellularLocation>
        <location evidence="2">Cell membrane</location>
        <topology evidence="2">Multi-pass membrane protein</topology>
    </subcellularLocation>
</comment>
<comment type="catalytic activity">
    <reaction evidence="1">
        <text>ATP + protein L-histidine = ADP + protein N-phospho-L-histidine.</text>
        <dbReference type="EC" id="2.7.13.3"/>
    </reaction>
</comment>
<dbReference type="SMART" id="SM00387">
    <property type="entry name" value="HATPase_c"/>
    <property type="match status" value="1"/>
</dbReference>
<dbReference type="InterPro" id="IPR005467">
    <property type="entry name" value="His_kinase_dom"/>
</dbReference>
<name>A0A7C4V4A0_9DEIN</name>
<gene>
    <name evidence="11" type="ORF">ENK37_00300</name>
</gene>
<keyword evidence="4" id="KW-0472">Membrane</keyword>
<evidence type="ECO:0000256" key="2">
    <source>
        <dbReference type="ARBA" id="ARBA00004651"/>
    </source>
</evidence>
<keyword evidence="7 11" id="KW-0418">Kinase</keyword>
<proteinExistence type="predicted"/>
<dbReference type="InterPro" id="IPR004358">
    <property type="entry name" value="Sig_transdc_His_kin-like_C"/>
</dbReference>
<keyword evidence="5" id="KW-0597">Phosphoprotein</keyword>
<evidence type="ECO:0000256" key="8">
    <source>
        <dbReference type="ARBA" id="ARBA00023012"/>
    </source>
</evidence>
<dbReference type="InterPro" id="IPR003594">
    <property type="entry name" value="HATPase_dom"/>
</dbReference>
<keyword evidence="6" id="KW-0808">Transferase</keyword>
<dbReference type="CDD" id="cd00082">
    <property type="entry name" value="HisKA"/>
    <property type="match status" value="1"/>
</dbReference>
<evidence type="ECO:0000259" key="10">
    <source>
        <dbReference type="PROSITE" id="PS50109"/>
    </source>
</evidence>
<evidence type="ECO:0000256" key="9">
    <source>
        <dbReference type="ARBA" id="ARBA00023026"/>
    </source>
</evidence>
<reference evidence="11" key="1">
    <citation type="journal article" date="2020" name="mSystems">
        <title>Genome- and Community-Level Interaction Insights into Carbon Utilization and Element Cycling Functions of Hydrothermarchaeota in Hydrothermal Sediment.</title>
        <authorList>
            <person name="Zhou Z."/>
            <person name="Liu Y."/>
            <person name="Xu W."/>
            <person name="Pan J."/>
            <person name="Luo Z.H."/>
            <person name="Li M."/>
        </authorList>
    </citation>
    <scope>NUCLEOTIDE SEQUENCE [LARGE SCALE GENOMIC DNA]</scope>
    <source>
        <strain evidence="11">HyVt-570</strain>
    </source>
</reference>
<protein>
    <recommendedName>
        <fullName evidence="3">histidine kinase</fullName>
        <ecNumber evidence="3">2.7.13.3</ecNumber>
    </recommendedName>
</protein>
<organism evidence="11">
    <name type="scientific">Oceanithermus profundus</name>
    <dbReference type="NCBI Taxonomy" id="187137"/>
    <lineage>
        <taxon>Bacteria</taxon>
        <taxon>Thermotogati</taxon>
        <taxon>Deinococcota</taxon>
        <taxon>Deinococci</taxon>
        <taxon>Thermales</taxon>
        <taxon>Thermaceae</taxon>
        <taxon>Oceanithermus</taxon>
    </lineage>
</organism>
<sequence>MNPWREAWEASEEGVVLFDGERVRYLNPAAARLLDADARHAAGRPAAFVLRHHRLLELWRSGGAAVLTLHGRRVAVRAEGEVLFLRDETEAARTREALEQERRMLAHEFRTPVAGLASLLEVLATEPEPGEAREALELMRAEVERLARLLRGQGGERARPWRLEALRARLERFMPQARGVRWQADHLLDVDPDRVYQVLVNLVDNALRYGRPPVSVRTRPLEGGGVRLEVVDTGEELDDYERLFQPGRRGVHAAGVRGSGLGLALVRRLARSWGGEAYGRRLEEGNAFGVTVPPEGAREDDDAGSAG</sequence>
<evidence type="ECO:0000256" key="6">
    <source>
        <dbReference type="ARBA" id="ARBA00022679"/>
    </source>
</evidence>
<evidence type="ECO:0000256" key="1">
    <source>
        <dbReference type="ARBA" id="ARBA00000085"/>
    </source>
</evidence>
<dbReference type="Pfam" id="PF02518">
    <property type="entry name" value="HATPase_c"/>
    <property type="match status" value="1"/>
</dbReference>
<evidence type="ECO:0000256" key="4">
    <source>
        <dbReference type="ARBA" id="ARBA00022475"/>
    </source>
</evidence>
<dbReference type="SUPFAM" id="SSF55874">
    <property type="entry name" value="ATPase domain of HSP90 chaperone/DNA topoisomerase II/histidine kinase"/>
    <property type="match status" value="1"/>
</dbReference>
<dbReference type="PANTHER" id="PTHR44936">
    <property type="entry name" value="SENSOR PROTEIN CREC"/>
    <property type="match status" value="1"/>
</dbReference>
<accession>A0A7C4V4A0</accession>
<dbReference type="InterPro" id="IPR003661">
    <property type="entry name" value="HisK_dim/P_dom"/>
</dbReference>
<evidence type="ECO:0000256" key="7">
    <source>
        <dbReference type="ARBA" id="ARBA00022777"/>
    </source>
</evidence>
<dbReference type="PRINTS" id="PR00344">
    <property type="entry name" value="BCTRLSENSOR"/>
</dbReference>
<dbReference type="InterPro" id="IPR000014">
    <property type="entry name" value="PAS"/>
</dbReference>
<dbReference type="Gene3D" id="1.10.287.130">
    <property type="match status" value="1"/>
</dbReference>
<dbReference type="InterPro" id="IPR036890">
    <property type="entry name" value="HATPase_C_sf"/>
</dbReference>
<dbReference type="Gene3D" id="3.30.565.10">
    <property type="entry name" value="Histidine kinase-like ATPase, C-terminal domain"/>
    <property type="match status" value="1"/>
</dbReference>
<feature type="domain" description="Histidine kinase" evidence="10">
    <location>
        <begin position="104"/>
        <end position="296"/>
    </location>
</feature>
<dbReference type="PROSITE" id="PS50109">
    <property type="entry name" value="HIS_KIN"/>
    <property type="match status" value="1"/>
</dbReference>
<keyword evidence="4" id="KW-1003">Cell membrane</keyword>
<comment type="caution">
    <text evidence="11">The sequence shown here is derived from an EMBL/GenBank/DDBJ whole genome shotgun (WGS) entry which is preliminary data.</text>
</comment>
<evidence type="ECO:0000313" key="11">
    <source>
        <dbReference type="EMBL" id="HGY08487.1"/>
    </source>
</evidence>
<dbReference type="Pfam" id="PF00512">
    <property type="entry name" value="HisKA"/>
    <property type="match status" value="1"/>
</dbReference>
<dbReference type="EMBL" id="DRPZ01000010">
    <property type="protein sequence ID" value="HGY08487.1"/>
    <property type="molecule type" value="Genomic_DNA"/>
</dbReference>
<dbReference type="InterPro" id="IPR050980">
    <property type="entry name" value="2C_sensor_his_kinase"/>
</dbReference>
<keyword evidence="9" id="KW-0843">Virulence</keyword>
<evidence type="ECO:0000256" key="3">
    <source>
        <dbReference type="ARBA" id="ARBA00012438"/>
    </source>
</evidence>
<dbReference type="SUPFAM" id="SSF47384">
    <property type="entry name" value="Homodimeric domain of signal transducing histidine kinase"/>
    <property type="match status" value="1"/>
</dbReference>
<dbReference type="EC" id="2.7.13.3" evidence="3"/>
<evidence type="ECO:0000256" key="5">
    <source>
        <dbReference type="ARBA" id="ARBA00022553"/>
    </source>
</evidence>
<dbReference type="PANTHER" id="PTHR44936:SF9">
    <property type="entry name" value="SENSOR PROTEIN CREC"/>
    <property type="match status" value="1"/>
</dbReference>